<evidence type="ECO:0000256" key="1">
    <source>
        <dbReference type="SAM" id="MobiDB-lite"/>
    </source>
</evidence>
<dbReference type="EMBL" id="FZNO01000018">
    <property type="protein sequence ID" value="SNR66834.1"/>
    <property type="molecule type" value="Genomic_DNA"/>
</dbReference>
<sequence length="114" mass="12461">MAETWPDRSVEYEYPASTEPNTRRWQAGIDAALADGTLQLSKKGRGLYDLHGACPRCGHDMSVEIEFDVGMGIDVQPSGRYNVDCNCDGSHDDEDDERDGCGWGGPLIVTIAKP</sequence>
<dbReference type="OrthoDB" id="5194016at2"/>
<proteinExistence type="predicted"/>
<evidence type="ECO:0000313" key="2">
    <source>
        <dbReference type="EMBL" id="SNR66834.1"/>
    </source>
</evidence>
<dbReference type="RefSeq" id="WP_089337545.1">
    <property type="nucleotide sequence ID" value="NZ_FZNO01000018.1"/>
</dbReference>
<dbReference type="AlphaFoldDB" id="A0A238Y8A6"/>
<evidence type="ECO:0000313" key="3">
    <source>
        <dbReference type="Proteomes" id="UP000198403"/>
    </source>
</evidence>
<organism evidence="2 3">
    <name type="scientific">Blastococcus mobilis</name>
    <dbReference type="NCBI Taxonomy" id="1938746"/>
    <lineage>
        <taxon>Bacteria</taxon>
        <taxon>Bacillati</taxon>
        <taxon>Actinomycetota</taxon>
        <taxon>Actinomycetes</taxon>
        <taxon>Geodermatophilales</taxon>
        <taxon>Geodermatophilaceae</taxon>
        <taxon>Blastococcus</taxon>
    </lineage>
</organism>
<accession>A0A238Y8A6</accession>
<dbReference type="Proteomes" id="UP000198403">
    <property type="component" value="Unassembled WGS sequence"/>
</dbReference>
<feature type="region of interest" description="Disordered" evidence="1">
    <location>
        <begin position="1"/>
        <end position="20"/>
    </location>
</feature>
<gene>
    <name evidence="2" type="ORF">SAMN06272737_11844</name>
</gene>
<reference evidence="2 3" key="1">
    <citation type="submission" date="2017-06" db="EMBL/GenBank/DDBJ databases">
        <authorList>
            <person name="Kim H.J."/>
            <person name="Triplett B.A."/>
        </authorList>
    </citation>
    <scope>NUCLEOTIDE SEQUENCE [LARGE SCALE GENOMIC DNA]</scope>
    <source>
        <strain evidence="2 3">DSM 44272</strain>
    </source>
</reference>
<keyword evidence="3" id="KW-1185">Reference proteome</keyword>
<name>A0A238Y8A6_9ACTN</name>
<feature type="compositionally biased region" description="Basic and acidic residues" evidence="1">
    <location>
        <begin position="1"/>
        <end position="11"/>
    </location>
</feature>
<protein>
    <submittedName>
        <fullName evidence="2">Uncharacterized protein</fullName>
    </submittedName>
</protein>